<protein>
    <recommendedName>
        <fullName evidence="3">Toxin HigB-2</fullName>
    </recommendedName>
</protein>
<dbReference type="PATRIC" id="fig|279113.9.peg.1234"/>
<evidence type="ECO:0000313" key="2">
    <source>
        <dbReference type="Proteomes" id="UP000074561"/>
    </source>
</evidence>
<dbReference type="STRING" id="279113.CPter91_1238"/>
<dbReference type="EMBL" id="CP013234">
    <property type="protein sequence ID" value="AMP03621.1"/>
    <property type="molecule type" value="Genomic_DNA"/>
</dbReference>
<name>A0A127Q0Q1_9BURK</name>
<dbReference type="OrthoDB" id="197283at2"/>
<dbReference type="Pfam" id="PF06296">
    <property type="entry name" value="RelE"/>
    <property type="match status" value="1"/>
</dbReference>
<dbReference type="PIRSF" id="PIRSF039032">
    <property type="entry name" value="HigB-2"/>
    <property type="match status" value="1"/>
</dbReference>
<reference evidence="1 2" key="1">
    <citation type="submission" date="2015-11" db="EMBL/GenBank/DDBJ databases">
        <title>Exploring the genomic traits of fungus-feeding bacterial genus Collimonas.</title>
        <authorList>
            <person name="Song C."/>
            <person name="Schmidt R."/>
            <person name="de Jager V."/>
            <person name="Krzyzanowska D."/>
            <person name="Jongedijk E."/>
            <person name="Cankar K."/>
            <person name="Beekwilder J."/>
            <person name="van Veen A."/>
            <person name="de Boer W."/>
            <person name="van Veen J.A."/>
            <person name="Garbeva P."/>
        </authorList>
    </citation>
    <scope>NUCLEOTIDE SEQUENCE [LARGE SCALE GENOMIC DNA]</scope>
    <source>
        <strain evidence="1 2">Ter91</strain>
    </source>
</reference>
<organism evidence="1 2">
    <name type="scientific">Collimonas pratensis</name>
    <dbReference type="NCBI Taxonomy" id="279113"/>
    <lineage>
        <taxon>Bacteria</taxon>
        <taxon>Pseudomonadati</taxon>
        <taxon>Pseudomonadota</taxon>
        <taxon>Betaproteobacteria</taxon>
        <taxon>Burkholderiales</taxon>
        <taxon>Oxalobacteraceae</taxon>
        <taxon>Collimonas</taxon>
    </lineage>
</organism>
<accession>A0A127Q0Q1</accession>
<dbReference type="AlphaFoldDB" id="A0A127Q0Q1"/>
<dbReference type="Proteomes" id="UP000074561">
    <property type="component" value="Chromosome"/>
</dbReference>
<dbReference type="InterPro" id="IPR009387">
    <property type="entry name" value="HigB-2"/>
</dbReference>
<dbReference type="RefSeq" id="WP_061945885.1">
    <property type="nucleotide sequence ID" value="NZ_CP013234.1"/>
</dbReference>
<proteinExistence type="predicted"/>
<dbReference type="KEGG" id="cpra:CPter91_1238"/>
<evidence type="ECO:0008006" key="3">
    <source>
        <dbReference type="Google" id="ProtNLM"/>
    </source>
</evidence>
<sequence length="103" mass="11691">MEFIETPTFTCMITALLADDEYLGLQTVLVQDPSCGDVIKNGGGIRKMRYAAQGRGKSGGIRVIYYWIKDEHQIYTLVAYPKARKDTLSDREVAILREFVKEL</sequence>
<gene>
    <name evidence="1" type="ORF">CPter91_1238</name>
</gene>
<evidence type="ECO:0000313" key="1">
    <source>
        <dbReference type="EMBL" id="AMP03621.1"/>
    </source>
</evidence>